<reference evidence="2 3" key="1">
    <citation type="journal article" date="2014" name="Int. J. Syst. Evol. Microbiol.">
        <title>Complete genome sequence of Corynebacterium casei LMG S-19264T (=DSM 44701T), isolated from a smear-ripened cheese.</title>
        <authorList>
            <consortium name="US DOE Joint Genome Institute (JGI-PGF)"/>
            <person name="Walter F."/>
            <person name="Albersmeier A."/>
            <person name="Kalinowski J."/>
            <person name="Ruckert C."/>
        </authorList>
    </citation>
    <scope>NUCLEOTIDE SEQUENCE [LARGE SCALE GENOMIC DNA]</scope>
    <source>
        <strain evidence="2 3">CGMCC 1.9161</strain>
    </source>
</reference>
<gene>
    <name evidence="2" type="ORF">GCM10011322_19100</name>
</gene>
<feature type="region of interest" description="Disordered" evidence="1">
    <location>
        <begin position="134"/>
        <end position="213"/>
    </location>
</feature>
<comment type="caution">
    <text evidence="2">The sequence shown here is derived from an EMBL/GenBank/DDBJ whole genome shotgun (WGS) entry which is preliminary data.</text>
</comment>
<sequence>MRAKAGSRCPKKSALGRVADHAARPDVARVLTGLGFEDRIVVGLGEARHRVGTGGDDLEKALEALRTRDANGHADHGDGLVLPRSAAPRVGAGPLARRAARRRHPLDPLDRRDVGLDPCEEPVDRGVAEQVGDARANPGTASEGGYHVIGLERRQAESEQVGAPLDLGGPENLAQQIEEALPGRGAGGSVDISDGRSRVDRGESRSIDLAVGG</sequence>
<organism evidence="2 3">
    <name type="scientific">Salinarimonas ramus</name>
    <dbReference type="NCBI Taxonomy" id="690164"/>
    <lineage>
        <taxon>Bacteria</taxon>
        <taxon>Pseudomonadati</taxon>
        <taxon>Pseudomonadota</taxon>
        <taxon>Alphaproteobacteria</taxon>
        <taxon>Hyphomicrobiales</taxon>
        <taxon>Salinarimonadaceae</taxon>
        <taxon>Salinarimonas</taxon>
    </lineage>
</organism>
<protein>
    <submittedName>
        <fullName evidence="2">Uncharacterized protein</fullName>
    </submittedName>
</protein>
<feature type="compositionally biased region" description="Low complexity" evidence="1">
    <location>
        <begin position="86"/>
        <end position="97"/>
    </location>
</feature>
<dbReference type="Proteomes" id="UP000600449">
    <property type="component" value="Unassembled WGS sequence"/>
</dbReference>
<name>A0A917Q7C3_9HYPH</name>
<accession>A0A917Q7C3</accession>
<dbReference type="AlphaFoldDB" id="A0A917Q7C3"/>
<feature type="compositionally biased region" description="Basic and acidic residues" evidence="1">
    <location>
        <begin position="105"/>
        <end position="115"/>
    </location>
</feature>
<evidence type="ECO:0000313" key="2">
    <source>
        <dbReference type="EMBL" id="GGK32576.1"/>
    </source>
</evidence>
<feature type="region of interest" description="Disordered" evidence="1">
    <location>
        <begin position="70"/>
        <end position="118"/>
    </location>
</feature>
<evidence type="ECO:0000313" key="3">
    <source>
        <dbReference type="Proteomes" id="UP000600449"/>
    </source>
</evidence>
<feature type="compositionally biased region" description="Basic residues" evidence="1">
    <location>
        <begin position="1"/>
        <end position="11"/>
    </location>
</feature>
<keyword evidence="3" id="KW-1185">Reference proteome</keyword>
<evidence type="ECO:0000256" key="1">
    <source>
        <dbReference type="SAM" id="MobiDB-lite"/>
    </source>
</evidence>
<feature type="region of interest" description="Disordered" evidence="1">
    <location>
        <begin position="1"/>
        <end position="22"/>
    </location>
</feature>
<dbReference type="EMBL" id="BMMF01000005">
    <property type="protein sequence ID" value="GGK32576.1"/>
    <property type="molecule type" value="Genomic_DNA"/>
</dbReference>
<proteinExistence type="predicted"/>
<feature type="compositionally biased region" description="Basic and acidic residues" evidence="1">
    <location>
        <begin position="193"/>
        <end position="206"/>
    </location>
</feature>